<sequence>MVCDVVSGSRAVLIPHDEREEIGGGSHVWDPPPYFFSLFVSYPKVPHDPV</sequence>
<gene>
    <name evidence="1" type="ORF">G2W53_006859</name>
</gene>
<dbReference type="EMBL" id="JAAIUW010000003">
    <property type="protein sequence ID" value="KAF7838377.1"/>
    <property type="molecule type" value="Genomic_DNA"/>
</dbReference>
<protein>
    <submittedName>
        <fullName evidence="1">Uncharacterized protein</fullName>
    </submittedName>
</protein>
<evidence type="ECO:0000313" key="2">
    <source>
        <dbReference type="Proteomes" id="UP000634136"/>
    </source>
</evidence>
<reference evidence="1" key="1">
    <citation type="submission" date="2020-09" db="EMBL/GenBank/DDBJ databases">
        <title>Genome-Enabled Discovery of Anthraquinone Biosynthesis in Senna tora.</title>
        <authorList>
            <person name="Kang S.-H."/>
            <person name="Pandey R.P."/>
            <person name="Lee C.-M."/>
            <person name="Sim J.-S."/>
            <person name="Jeong J.-T."/>
            <person name="Choi B.-S."/>
            <person name="Jung M."/>
            <person name="Ginzburg D."/>
            <person name="Zhao K."/>
            <person name="Won S.Y."/>
            <person name="Oh T.-J."/>
            <person name="Yu Y."/>
            <person name="Kim N.-H."/>
            <person name="Lee O.R."/>
            <person name="Lee T.-H."/>
            <person name="Bashyal P."/>
            <person name="Kim T.-S."/>
            <person name="Lee W.-H."/>
            <person name="Kawkins C."/>
            <person name="Kim C.-K."/>
            <person name="Kim J.S."/>
            <person name="Ahn B.O."/>
            <person name="Rhee S.Y."/>
            <person name="Sohng J.K."/>
        </authorList>
    </citation>
    <scope>NUCLEOTIDE SEQUENCE</scope>
    <source>
        <tissue evidence="1">Leaf</tissue>
    </source>
</reference>
<comment type="caution">
    <text evidence="1">The sequence shown here is derived from an EMBL/GenBank/DDBJ whole genome shotgun (WGS) entry which is preliminary data.</text>
</comment>
<dbReference type="AlphaFoldDB" id="A0A834X5X3"/>
<keyword evidence="2" id="KW-1185">Reference proteome</keyword>
<name>A0A834X5X3_9FABA</name>
<dbReference type="Proteomes" id="UP000634136">
    <property type="component" value="Unassembled WGS sequence"/>
</dbReference>
<accession>A0A834X5X3</accession>
<proteinExistence type="predicted"/>
<organism evidence="1 2">
    <name type="scientific">Senna tora</name>
    <dbReference type="NCBI Taxonomy" id="362788"/>
    <lineage>
        <taxon>Eukaryota</taxon>
        <taxon>Viridiplantae</taxon>
        <taxon>Streptophyta</taxon>
        <taxon>Embryophyta</taxon>
        <taxon>Tracheophyta</taxon>
        <taxon>Spermatophyta</taxon>
        <taxon>Magnoliopsida</taxon>
        <taxon>eudicotyledons</taxon>
        <taxon>Gunneridae</taxon>
        <taxon>Pentapetalae</taxon>
        <taxon>rosids</taxon>
        <taxon>fabids</taxon>
        <taxon>Fabales</taxon>
        <taxon>Fabaceae</taxon>
        <taxon>Caesalpinioideae</taxon>
        <taxon>Cassia clade</taxon>
        <taxon>Senna</taxon>
    </lineage>
</organism>
<evidence type="ECO:0000313" key="1">
    <source>
        <dbReference type="EMBL" id="KAF7838377.1"/>
    </source>
</evidence>